<protein>
    <submittedName>
        <fullName evidence="1">Uncharacterized protein</fullName>
    </submittedName>
</protein>
<evidence type="ECO:0000313" key="2">
    <source>
        <dbReference type="Proteomes" id="UP001177021"/>
    </source>
</evidence>
<sequence length="80" mass="9487">MKYSAAAKDDLPKKLFLYIWRNVIRQVIFGYISISCLHVRFRMIMALTTMEVDLFLHSLLSMCECVTQIHFSCMDQEMFN</sequence>
<dbReference type="Proteomes" id="UP001177021">
    <property type="component" value="Unassembled WGS sequence"/>
</dbReference>
<comment type="caution">
    <text evidence="1">The sequence shown here is derived from an EMBL/GenBank/DDBJ whole genome shotgun (WGS) entry which is preliminary data.</text>
</comment>
<reference evidence="1" key="1">
    <citation type="submission" date="2023-10" db="EMBL/GenBank/DDBJ databases">
        <authorList>
            <person name="Rodriguez Cubillos JULIANA M."/>
            <person name="De Vega J."/>
        </authorList>
    </citation>
    <scope>NUCLEOTIDE SEQUENCE</scope>
</reference>
<accession>A0ACB0JT62</accession>
<organism evidence="1 2">
    <name type="scientific">Trifolium pratense</name>
    <name type="common">Red clover</name>
    <dbReference type="NCBI Taxonomy" id="57577"/>
    <lineage>
        <taxon>Eukaryota</taxon>
        <taxon>Viridiplantae</taxon>
        <taxon>Streptophyta</taxon>
        <taxon>Embryophyta</taxon>
        <taxon>Tracheophyta</taxon>
        <taxon>Spermatophyta</taxon>
        <taxon>Magnoliopsida</taxon>
        <taxon>eudicotyledons</taxon>
        <taxon>Gunneridae</taxon>
        <taxon>Pentapetalae</taxon>
        <taxon>rosids</taxon>
        <taxon>fabids</taxon>
        <taxon>Fabales</taxon>
        <taxon>Fabaceae</taxon>
        <taxon>Papilionoideae</taxon>
        <taxon>50 kb inversion clade</taxon>
        <taxon>NPAAA clade</taxon>
        <taxon>Hologalegina</taxon>
        <taxon>IRL clade</taxon>
        <taxon>Trifolieae</taxon>
        <taxon>Trifolium</taxon>
    </lineage>
</organism>
<keyword evidence="2" id="KW-1185">Reference proteome</keyword>
<proteinExistence type="predicted"/>
<evidence type="ECO:0000313" key="1">
    <source>
        <dbReference type="EMBL" id="CAJ2648011.1"/>
    </source>
</evidence>
<dbReference type="EMBL" id="CASHSV030000109">
    <property type="protein sequence ID" value="CAJ2648011.1"/>
    <property type="molecule type" value="Genomic_DNA"/>
</dbReference>
<name>A0ACB0JT62_TRIPR</name>
<gene>
    <name evidence="1" type="ORF">MILVUS5_LOCUS16427</name>
</gene>